<evidence type="ECO:0000313" key="2">
    <source>
        <dbReference type="EMBL" id="GCC50342.1"/>
    </source>
</evidence>
<dbReference type="AlphaFoldDB" id="A0A401U655"/>
<reference evidence="2 3" key="1">
    <citation type="submission" date="2018-11" db="EMBL/GenBank/DDBJ databases">
        <title>Chryseotalea sanarue gen. nov., sp., nov., a member of the family Cytophagaceae, isolated from a brackish lake in Hamamatsu Japan.</title>
        <authorList>
            <person name="Maejima Y."/>
            <person name="Iino T."/>
            <person name="Muraguchi Y."/>
            <person name="Fukuda K."/>
            <person name="Ohkuma M."/>
            <person name="Moriuchi R."/>
            <person name="Dohra H."/>
            <person name="Kimbara K."/>
            <person name="Shintani M."/>
        </authorList>
    </citation>
    <scope>NUCLEOTIDE SEQUENCE [LARGE SCALE GENOMIC DNA]</scope>
    <source>
        <strain evidence="2 3">Ys</strain>
    </source>
</reference>
<organism evidence="2 3">
    <name type="scientific">Chryseotalea sanaruensis</name>
    <dbReference type="NCBI Taxonomy" id="2482724"/>
    <lineage>
        <taxon>Bacteria</taxon>
        <taxon>Pseudomonadati</taxon>
        <taxon>Bacteroidota</taxon>
        <taxon>Cytophagia</taxon>
        <taxon>Cytophagales</taxon>
        <taxon>Chryseotaleaceae</taxon>
        <taxon>Chryseotalea</taxon>
    </lineage>
</organism>
<comment type="caution">
    <text evidence="2">The sequence shown here is derived from an EMBL/GenBank/DDBJ whole genome shotgun (WGS) entry which is preliminary data.</text>
</comment>
<dbReference type="EMBL" id="BHXQ01000001">
    <property type="protein sequence ID" value="GCC50342.1"/>
    <property type="molecule type" value="Genomic_DNA"/>
</dbReference>
<keyword evidence="3" id="KW-1185">Reference proteome</keyword>
<gene>
    <name evidence="2" type="ORF">SanaruYs_05570</name>
</gene>
<evidence type="ECO:0000313" key="3">
    <source>
        <dbReference type="Proteomes" id="UP000288227"/>
    </source>
</evidence>
<feature type="region of interest" description="Disordered" evidence="1">
    <location>
        <begin position="1"/>
        <end position="32"/>
    </location>
</feature>
<proteinExistence type="predicted"/>
<sequence length="84" mass="9411">MAKMKKKVKIYSSKSGIKSKSKESPSKVTEAGLLKPGNKSVRMKISLNEEQQIQFFGALEGSPREIPILRKSLKEHLKENPQVS</sequence>
<accession>A0A401U655</accession>
<protein>
    <submittedName>
        <fullName evidence="2">Uncharacterized protein</fullName>
    </submittedName>
</protein>
<name>A0A401U655_9BACT</name>
<evidence type="ECO:0000256" key="1">
    <source>
        <dbReference type="SAM" id="MobiDB-lite"/>
    </source>
</evidence>
<dbReference type="Proteomes" id="UP000288227">
    <property type="component" value="Unassembled WGS sequence"/>
</dbReference>